<evidence type="ECO:0000256" key="1">
    <source>
        <dbReference type="SAM" id="MobiDB-lite"/>
    </source>
</evidence>
<organism evidence="2 3">
    <name type="scientific">Colletotrichum tamarilloi</name>
    <dbReference type="NCBI Taxonomy" id="1209934"/>
    <lineage>
        <taxon>Eukaryota</taxon>
        <taxon>Fungi</taxon>
        <taxon>Dikarya</taxon>
        <taxon>Ascomycota</taxon>
        <taxon>Pezizomycotina</taxon>
        <taxon>Sordariomycetes</taxon>
        <taxon>Hypocreomycetidae</taxon>
        <taxon>Glomerellales</taxon>
        <taxon>Glomerellaceae</taxon>
        <taxon>Colletotrichum</taxon>
        <taxon>Colletotrichum acutatum species complex</taxon>
    </lineage>
</organism>
<dbReference type="EMBL" id="MLFU01000018">
    <property type="protein sequence ID" value="KAK1500535.1"/>
    <property type="molecule type" value="Genomic_DNA"/>
</dbReference>
<reference evidence="2 3" key="1">
    <citation type="submission" date="2016-10" db="EMBL/GenBank/DDBJ databases">
        <title>The genome sequence of Colletotrichum fioriniae PJ7.</title>
        <authorList>
            <person name="Baroncelli R."/>
        </authorList>
    </citation>
    <scope>NUCLEOTIDE SEQUENCE [LARGE SCALE GENOMIC DNA]</scope>
    <source>
        <strain evidence="2 3">Tom-12</strain>
    </source>
</reference>
<dbReference type="GeneID" id="85406735"/>
<proteinExistence type="predicted"/>
<name>A0ABQ9RBE8_9PEZI</name>
<keyword evidence="3" id="KW-1185">Reference proteome</keyword>
<accession>A0ABQ9RBE8</accession>
<dbReference type="RefSeq" id="XP_060382756.1">
    <property type="nucleotide sequence ID" value="XM_060522497.1"/>
</dbReference>
<feature type="region of interest" description="Disordered" evidence="1">
    <location>
        <begin position="27"/>
        <end position="58"/>
    </location>
</feature>
<comment type="caution">
    <text evidence="2">The sequence shown here is derived from an EMBL/GenBank/DDBJ whole genome shotgun (WGS) entry which is preliminary data.</text>
</comment>
<sequence>MAREMRVCSFRKELGGASYRAGYPSFAPASPPAQLRHTSPHQQTARATGHKGGCLLLS</sequence>
<gene>
    <name evidence="2" type="ORF">CTAM01_06470</name>
</gene>
<feature type="compositionally biased region" description="Polar residues" evidence="1">
    <location>
        <begin position="36"/>
        <end position="46"/>
    </location>
</feature>
<dbReference type="Proteomes" id="UP001227543">
    <property type="component" value="Unassembled WGS sequence"/>
</dbReference>
<evidence type="ECO:0000313" key="2">
    <source>
        <dbReference type="EMBL" id="KAK1500535.1"/>
    </source>
</evidence>
<protein>
    <submittedName>
        <fullName evidence="2">Uncharacterized protein</fullName>
    </submittedName>
</protein>
<evidence type="ECO:0000313" key="3">
    <source>
        <dbReference type="Proteomes" id="UP001227543"/>
    </source>
</evidence>